<evidence type="ECO:0000313" key="3">
    <source>
        <dbReference type="Proteomes" id="UP001283361"/>
    </source>
</evidence>
<keyword evidence="3" id="KW-1185">Reference proteome</keyword>
<proteinExistence type="predicted"/>
<feature type="region of interest" description="Disordered" evidence="1">
    <location>
        <begin position="35"/>
        <end position="57"/>
    </location>
</feature>
<name>A0AAE1CP07_9GAST</name>
<sequence length="97" mass="10499">MIGTMNAWSKCYNLDITLGMPPSLFSVYAGPVTCQSASQRGDTSDTGEPWTPRRSVSPDFPLTQKRVLVRIPAPQLSRVPAGTGVPCLTGVHLSRRI</sequence>
<dbReference type="Proteomes" id="UP001283361">
    <property type="component" value="Unassembled WGS sequence"/>
</dbReference>
<gene>
    <name evidence="2" type="ORF">RRG08_041193</name>
</gene>
<feature type="compositionally biased region" description="Polar residues" evidence="1">
    <location>
        <begin position="35"/>
        <end position="46"/>
    </location>
</feature>
<organism evidence="2 3">
    <name type="scientific">Elysia crispata</name>
    <name type="common">lettuce slug</name>
    <dbReference type="NCBI Taxonomy" id="231223"/>
    <lineage>
        <taxon>Eukaryota</taxon>
        <taxon>Metazoa</taxon>
        <taxon>Spiralia</taxon>
        <taxon>Lophotrochozoa</taxon>
        <taxon>Mollusca</taxon>
        <taxon>Gastropoda</taxon>
        <taxon>Heterobranchia</taxon>
        <taxon>Euthyneura</taxon>
        <taxon>Panpulmonata</taxon>
        <taxon>Sacoglossa</taxon>
        <taxon>Placobranchoidea</taxon>
        <taxon>Plakobranchidae</taxon>
        <taxon>Elysia</taxon>
    </lineage>
</organism>
<comment type="caution">
    <text evidence="2">The sequence shown here is derived from an EMBL/GenBank/DDBJ whole genome shotgun (WGS) entry which is preliminary data.</text>
</comment>
<evidence type="ECO:0000256" key="1">
    <source>
        <dbReference type="SAM" id="MobiDB-lite"/>
    </source>
</evidence>
<dbReference type="EMBL" id="JAWDGP010007341">
    <property type="protein sequence ID" value="KAK3724713.1"/>
    <property type="molecule type" value="Genomic_DNA"/>
</dbReference>
<protein>
    <submittedName>
        <fullName evidence="2">Uncharacterized protein</fullName>
    </submittedName>
</protein>
<evidence type="ECO:0000313" key="2">
    <source>
        <dbReference type="EMBL" id="KAK3724713.1"/>
    </source>
</evidence>
<accession>A0AAE1CP07</accession>
<dbReference type="AlphaFoldDB" id="A0AAE1CP07"/>
<reference evidence="2" key="1">
    <citation type="journal article" date="2023" name="G3 (Bethesda)">
        <title>A reference genome for the long-term kleptoplast-retaining sea slug Elysia crispata morphotype clarki.</title>
        <authorList>
            <person name="Eastman K.E."/>
            <person name="Pendleton A.L."/>
            <person name="Shaikh M.A."/>
            <person name="Suttiyut T."/>
            <person name="Ogas R."/>
            <person name="Tomko P."/>
            <person name="Gavelis G."/>
            <person name="Widhalm J.R."/>
            <person name="Wisecaver J.H."/>
        </authorList>
    </citation>
    <scope>NUCLEOTIDE SEQUENCE</scope>
    <source>
        <strain evidence="2">ECLA1</strain>
    </source>
</reference>